<proteinExistence type="inferred from homology"/>
<dbReference type="EC" id="3.1.4.58" evidence="2"/>
<protein>
    <recommendedName>
        <fullName evidence="2">RNA 2',3'-cyclic phosphodiesterase</fullName>
        <shortName evidence="2">RNA 2',3'-CPDase</shortName>
        <ecNumber evidence="2">3.1.4.58</ecNumber>
    </recommendedName>
</protein>
<evidence type="ECO:0000259" key="3">
    <source>
        <dbReference type="Pfam" id="PF02834"/>
    </source>
</evidence>
<sequence>MAEPEPGAPPPERRETLRLFFALWPDEVTRDALNRAGKWLHQHWGGRRTRADTLHITLAFLGSTPTGQLDALLACGDAVAAGRFELVLDQAGYWRHNRIGWLGASQTPTQHVELVEALNAALRASDFSVDPRPHVPHVTLLRNSRGGDVPNCEPVRWSVADFVLVRSVTDPEGAHYEVLRRWPLA</sequence>
<evidence type="ECO:0000313" key="4">
    <source>
        <dbReference type="EMBL" id="WRS38010.1"/>
    </source>
</evidence>
<evidence type="ECO:0000313" key="5">
    <source>
        <dbReference type="Proteomes" id="UP001334732"/>
    </source>
</evidence>
<feature type="active site" description="Proton acceptor" evidence="2">
    <location>
        <position position="137"/>
    </location>
</feature>
<dbReference type="Pfam" id="PF02834">
    <property type="entry name" value="LigT_PEase"/>
    <property type="match status" value="1"/>
</dbReference>
<dbReference type="Gene3D" id="3.90.1140.10">
    <property type="entry name" value="Cyclic phosphodiesterase"/>
    <property type="match status" value="1"/>
</dbReference>
<evidence type="ECO:0000256" key="1">
    <source>
        <dbReference type="ARBA" id="ARBA00022801"/>
    </source>
</evidence>
<dbReference type="SUPFAM" id="SSF55144">
    <property type="entry name" value="LigT-like"/>
    <property type="match status" value="1"/>
</dbReference>
<dbReference type="EMBL" id="CP141769">
    <property type="protein sequence ID" value="WRS38010.1"/>
    <property type="molecule type" value="Genomic_DNA"/>
</dbReference>
<feature type="active site" description="Proton donor" evidence="2">
    <location>
        <position position="55"/>
    </location>
</feature>
<comment type="catalytic activity">
    <reaction evidence="2">
        <text>a 3'-end 2',3'-cyclophospho-ribonucleotide-RNA + H2O = a 3'-end 2'-phospho-ribonucleotide-RNA + H(+)</text>
        <dbReference type="Rhea" id="RHEA:11828"/>
        <dbReference type="Rhea" id="RHEA-COMP:10464"/>
        <dbReference type="Rhea" id="RHEA-COMP:17353"/>
        <dbReference type="ChEBI" id="CHEBI:15377"/>
        <dbReference type="ChEBI" id="CHEBI:15378"/>
        <dbReference type="ChEBI" id="CHEBI:83064"/>
        <dbReference type="ChEBI" id="CHEBI:173113"/>
        <dbReference type="EC" id="3.1.4.58"/>
    </reaction>
</comment>
<keyword evidence="5" id="KW-1185">Reference proteome</keyword>
<comment type="function">
    <text evidence="2">Hydrolyzes RNA 2',3'-cyclic phosphodiester to an RNA 2'-phosphomonoester.</text>
</comment>
<dbReference type="HAMAP" id="MF_01940">
    <property type="entry name" value="RNA_CPDase"/>
    <property type="match status" value="1"/>
</dbReference>
<dbReference type="Proteomes" id="UP001334732">
    <property type="component" value="Chromosome"/>
</dbReference>
<dbReference type="NCBIfam" id="TIGR02258">
    <property type="entry name" value="2_5_ligase"/>
    <property type="match status" value="1"/>
</dbReference>
<feature type="domain" description="Phosphoesterase HXTX" evidence="3">
    <location>
        <begin position="25"/>
        <end position="98"/>
    </location>
</feature>
<dbReference type="InterPro" id="IPR004175">
    <property type="entry name" value="RNA_CPDase"/>
</dbReference>
<name>A0ABZ1CF62_9PROT</name>
<reference evidence="4 5" key="1">
    <citation type="submission" date="2023-12" db="EMBL/GenBank/DDBJ databases">
        <title>Thiobacillus sedimentum sp. nov., a chemolithoautotrophic sulfur-oxidizing bacterium isolated from freshwater sediment.</title>
        <authorList>
            <person name="Luo J."/>
            <person name="Dai C."/>
        </authorList>
    </citation>
    <scope>NUCLEOTIDE SEQUENCE [LARGE SCALE GENOMIC DNA]</scope>
    <source>
        <strain evidence="4 5">SCUT-2</strain>
    </source>
</reference>
<gene>
    <name evidence="4" type="primary">thpR</name>
    <name evidence="4" type="ORF">VA613_08255</name>
</gene>
<comment type="similarity">
    <text evidence="2">Belongs to the 2H phosphoesterase superfamily. ThpR family.</text>
</comment>
<dbReference type="RefSeq" id="WP_324778623.1">
    <property type="nucleotide sequence ID" value="NZ_CP141769.1"/>
</dbReference>
<dbReference type="PANTHER" id="PTHR35561">
    <property type="entry name" value="RNA 2',3'-CYCLIC PHOSPHODIESTERASE"/>
    <property type="match status" value="1"/>
</dbReference>
<evidence type="ECO:0000256" key="2">
    <source>
        <dbReference type="HAMAP-Rule" id="MF_01940"/>
    </source>
</evidence>
<dbReference type="PANTHER" id="PTHR35561:SF1">
    <property type="entry name" value="RNA 2',3'-CYCLIC PHOSPHODIESTERASE"/>
    <property type="match status" value="1"/>
</dbReference>
<accession>A0ABZ1CF62</accession>
<organism evidence="4 5">
    <name type="scientific">Thiobacillus sedimenti</name>
    <dbReference type="NCBI Taxonomy" id="3110231"/>
    <lineage>
        <taxon>Bacteria</taxon>
        <taxon>Pseudomonadati</taxon>
        <taxon>Pseudomonadota</taxon>
        <taxon>Betaproteobacteria</taxon>
        <taxon>Nitrosomonadales</taxon>
        <taxon>Thiobacillaceae</taxon>
        <taxon>Thiobacillus</taxon>
    </lineage>
</organism>
<dbReference type="InterPro" id="IPR014051">
    <property type="entry name" value="Phosphoesterase_HXTX"/>
</dbReference>
<feature type="short sequence motif" description="HXTX 1" evidence="2">
    <location>
        <begin position="55"/>
        <end position="58"/>
    </location>
</feature>
<keyword evidence="1 2" id="KW-0378">Hydrolase</keyword>
<dbReference type="InterPro" id="IPR009097">
    <property type="entry name" value="Cyclic_Pdiesterase"/>
</dbReference>
<feature type="short sequence motif" description="HXTX 2" evidence="2">
    <location>
        <begin position="137"/>
        <end position="140"/>
    </location>
</feature>